<protein>
    <recommendedName>
        <fullName evidence="1">CobE/GbiG C-terminal domain-containing protein</fullName>
    </recommendedName>
</protein>
<dbReference type="AlphaFoldDB" id="U3A4J3"/>
<evidence type="ECO:0000259" key="1">
    <source>
        <dbReference type="Pfam" id="PF01890"/>
    </source>
</evidence>
<keyword evidence="3" id="KW-1185">Reference proteome</keyword>
<dbReference type="Gene3D" id="3.30.420.180">
    <property type="entry name" value="CobE/GbiG C-terminal domain"/>
    <property type="match status" value="1"/>
</dbReference>
<organism evidence="2 3">
    <name type="scientific">Caenibius tardaugens NBRC 16725</name>
    <dbReference type="NCBI Taxonomy" id="1219035"/>
    <lineage>
        <taxon>Bacteria</taxon>
        <taxon>Pseudomonadati</taxon>
        <taxon>Pseudomonadota</taxon>
        <taxon>Alphaproteobacteria</taxon>
        <taxon>Sphingomonadales</taxon>
        <taxon>Erythrobacteraceae</taxon>
        <taxon>Caenibius</taxon>
    </lineage>
</organism>
<dbReference type="InterPro" id="IPR002750">
    <property type="entry name" value="CobE/GbiG_C"/>
</dbReference>
<name>U3A4J3_9SPHN</name>
<dbReference type="EMBL" id="BASZ01000006">
    <property type="protein sequence ID" value="GAD49673.1"/>
    <property type="molecule type" value="Genomic_DNA"/>
</dbReference>
<evidence type="ECO:0000313" key="3">
    <source>
        <dbReference type="Proteomes" id="UP000016568"/>
    </source>
</evidence>
<evidence type="ECO:0000313" key="2">
    <source>
        <dbReference type="EMBL" id="GAD49673.1"/>
    </source>
</evidence>
<comment type="caution">
    <text evidence="2">The sequence shown here is derived from an EMBL/GenBank/DDBJ whole genome shotgun (WGS) entry which is preliminary data.</text>
</comment>
<reference evidence="2 3" key="1">
    <citation type="submission" date="2013-09" db="EMBL/GenBank/DDBJ databases">
        <title>Whole genome shotgun sequence of Novosphingobium tardaugens NBRC 16725.</title>
        <authorList>
            <person name="Isaki S."/>
            <person name="Hosoyama A."/>
            <person name="Tsuchikane K."/>
            <person name="Katsumata H."/>
            <person name="Ando Y."/>
            <person name="Yamazaki S."/>
            <person name="Fujita N."/>
        </authorList>
    </citation>
    <scope>NUCLEOTIDE SEQUENCE [LARGE SCALE GENOMIC DNA]</scope>
    <source>
        <strain evidence="2 3">NBRC 16725</strain>
    </source>
</reference>
<dbReference type="Proteomes" id="UP000016568">
    <property type="component" value="Unassembled WGS sequence"/>
</dbReference>
<sequence>MIAPMIVAGFGFRQGTGLASLRDALALAQEGQPAATHLATAADKAAALMPLAEGLGLPLRGLSPEEIASVATYTHSPASLAARATGSLAEASALAAAGPGARLLGPRHVSPDRMATCALAASLTIQEFLP</sequence>
<accession>U3A4J3</accession>
<dbReference type="eggNOG" id="ENOG5032Z7J">
    <property type="taxonomic scope" value="Bacteria"/>
</dbReference>
<proteinExistence type="predicted"/>
<dbReference type="SUPFAM" id="SSF159664">
    <property type="entry name" value="CobE/GbiG C-terminal domain-like"/>
    <property type="match status" value="1"/>
</dbReference>
<dbReference type="InterPro" id="IPR036518">
    <property type="entry name" value="CobE/GbiG_C_sf"/>
</dbReference>
<feature type="domain" description="CobE/GbiG C-terminal" evidence="1">
    <location>
        <begin position="6"/>
        <end position="120"/>
    </location>
</feature>
<gene>
    <name evidence="2" type="ORF">NT2_06_01120</name>
</gene>
<dbReference type="Pfam" id="PF01890">
    <property type="entry name" value="CbiG_C"/>
    <property type="match status" value="1"/>
</dbReference>
<dbReference type="GO" id="GO:0009236">
    <property type="term" value="P:cobalamin biosynthetic process"/>
    <property type="evidence" value="ECO:0007669"/>
    <property type="project" value="InterPro"/>
</dbReference>